<feature type="signal peptide" evidence="1">
    <location>
        <begin position="1"/>
        <end position="28"/>
    </location>
</feature>
<evidence type="ECO:0000256" key="1">
    <source>
        <dbReference type="SAM" id="SignalP"/>
    </source>
</evidence>
<dbReference type="EMBL" id="JAEACU010000012">
    <property type="protein sequence ID" value="KAH7512650.1"/>
    <property type="molecule type" value="Genomic_DNA"/>
</dbReference>
<sequence>MVTSSISSNFLFHCFLLLSFFFVAITQAEVPSEQTFNFINHGEFGKPKAEYNANYRVIQTKNHNFFTYPFQLCFYSTIPGSCPKEGPLAVFIQEPLLASGHLNKPRWSHHGVGPHLVENRVVLLEQPPAIKRLWTPNKKVNYFNVTGAQHFTSNEAVGGEGMSFEECKSKCDTDCKCLGFVMFEDFRCIIATVLGTLSKTQKNYTAYIKY</sequence>
<protein>
    <recommendedName>
        <fullName evidence="4">Apple domain-containing protein</fullName>
    </recommendedName>
</protein>
<evidence type="ECO:0000313" key="2">
    <source>
        <dbReference type="EMBL" id="KAH7512650.1"/>
    </source>
</evidence>
<keyword evidence="1" id="KW-0732">Signal</keyword>
<dbReference type="AlphaFoldDB" id="A0A978UD07"/>
<evidence type="ECO:0008006" key="4">
    <source>
        <dbReference type="Google" id="ProtNLM"/>
    </source>
</evidence>
<evidence type="ECO:0000313" key="3">
    <source>
        <dbReference type="Proteomes" id="UP000813462"/>
    </source>
</evidence>
<comment type="caution">
    <text evidence="2">The sequence shown here is derived from an EMBL/GenBank/DDBJ whole genome shotgun (WGS) entry which is preliminary data.</text>
</comment>
<feature type="chain" id="PRO_5036847872" description="Apple domain-containing protein" evidence="1">
    <location>
        <begin position="29"/>
        <end position="210"/>
    </location>
</feature>
<gene>
    <name evidence="2" type="ORF">FEM48_Zijuj12G0113400</name>
</gene>
<accession>A0A978UD07</accession>
<proteinExistence type="predicted"/>
<reference evidence="2" key="1">
    <citation type="journal article" date="2021" name="Front. Plant Sci.">
        <title>Chromosome-Scale Genome Assembly for Chinese Sour Jujube and Insights Into Its Genome Evolution and Domestication Signature.</title>
        <authorList>
            <person name="Shen L.-Y."/>
            <person name="Luo H."/>
            <person name="Wang X.-L."/>
            <person name="Wang X.-M."/>
            <person name="Qiu X.-J."/>
            <person name="Liu H."/>
            <person name="Zhou S.-S."/>
            <person name="Jia K.-H."/>
            <person name="Nie S."/>
            <person name="Bao Y.-T."/>
            <person name="Zhang R.-G."/>
            <person name="Yun Q.-Z."/>
            <person name="Chai Y.-H."/>
            <person name="Lu J.-Y."/>
            <person name="Li Y."/>
            <person name="Zhao S.-W."/>
            <person name="Mao J.-F."/>
            <person name="Jia S.-G."/>
            <person name="Mao Y.-M."/>
        </authorList>
    </citation>
    <scope>NUCLEOTIDE SEQUENCE</scope>
    <source>
        <strain evidence="2">AT0</strain>
        <tissue evidence="2">Leaf</tissue>
    </source>
</reference>
<organism evidence="2 3">
    <name type="scientific">Ziziphus jujuba var. spinosa</name>
    <dbReference type="NCBI Taxonomy" id="714518"/>
    <lineage>
        <taxon>Eukaryota</taxon>
        <taxon>Viridiplantae</taxon>
        <taxon>Streptophyta</taxon>
        <taxon>Embryophyta</taxon>
        <taxon>Tracheophyta</taxon>
        <taxon>Spermatophyta</taxon>
        <taxon>Magnoliopsida</taxon>
        <taxon>eudicotyledons</taxon>
        <taxon>Gunneridae</taxon>
        <taxon>Pentapetalae</taxon>
        <taxon>rosids</taxon>
        <taxon>fabids</taxon>
        <taxon>Rosales</taxon>
        <taxon>Rhamnaceae</taxon>
        <taxon>Paliureae</taxon>
        <taxon>Ziziphus</taxon>
    </lineage>
</organism>
<dbReference type="Proteomes" id="UP000813462">
    <property type="component" value="Unassembled WGS sequence"/>
</dbReference>
<name>A0A978UD07_ZIZJJ</name>